<proteinExistence type="predicted"/>
<name>A0A948TKU5_9BACT</name>
<organism evidence="2 3">
    <name type="scientific">Candidatus Phocaeicola excrementipullorum</name>
    <dbReference type="NCBI Taxonomy" id="2838731"/>
    <lineage>
        <taxon>Bacteria</taxon>
        <taxon>Pseudomonadati</taxon>
        <taxon>Bacteroidota</taxon>
        <taxon>Bacteroidia</taxon>
        <taxon>Bacteroidales</taxon>
        <taxon>Bacteroidaceae</taxon>
        <taxon>Phocaeicola</taxon>
    </lineage>
</organism>
<comment type="caution">
    <text evidence="2">The sequence shown here is derived from an EMBL/GenBank/DDBJ whole genome shotgun (WGS) entry which is preliminary data.</text>
</comment>
<dbReference type="AlphaFoldDB" id="A0A948TKU5"/>
<evidence type="ECO:0008006" key="4">
    <source>
        <dbReference type="Google" id="ProtNLM"/>
    </source>
</evidence>
<dbReference type="SUPFAM" id="SSF56925">
    <property type="entry name" value="OMPA-like"/>
    <property type="match status" value="1"/>
</dbReference>
<feature type="chain" id="PRO_5037061141" description="Porin" evidence="1">
    <location>
        <begin position="23"/>
        <end position="415"/>
    </location>
</feature>
<reference evidence="2" key="2">
    <citation type="submission" date="2021-04" db="EMBL/GenBank/DDBJ databases">
        <authorList>
            <person name="Gilroy R."/>
        </authorList>
    </citation>
    <scope>NUCLEOTIDE SEQUENCE</scope>
    <source>
        <strain evidence="2">8470</strain>
    </source>
</reference>
<dbReference type="InterPro" id="IPR011250">
    <property type="entry name" value="OMP/PagP_B-barrel"/>
</dbReference>
<accession>A0A948TKU5</accession>
<feature type="signal peptide" evidence="1">
    <location>
        <begin position="1"/>
        <end position="22"/>
    </location>
</feature>
<gene>
    <name evidence="2" type="ORF">H9928_00205</name>
</gene>
<sequence length="415" mass="44037">MKLKTILAAICLLLGAHPFLYAQQHAKKGLKKGANVSLNITDKKKTPQRTYFNLGLFSNYTCLNGLGINIISSLQHYNAYGMQAAGFANITGLKSTGLQIAGITNVTGQRACGAIFSGLMNVSGHSSYGLTVSGLGNVSGSDIRGVGISGLINVGGKDTRGVMIAGLGNVAGEVQGGLSIGGLMNVSGKSSRGVQITSLLNVAAETNDGWQLAGLGNVSVANKGLQTAVMNYSVSNSGLQLGIGNVNTENRKGVQIGIVNFSLDSCARQIGCINLKPQTRTQLIVSGGNANKGSVAVRFKNRHTYTQIGTGGYYLGTDKDFSLSLFYRAGVYWQLTPKLDISADFGYYHIESLKNKDSQGFPARMYALEPRVNLEYSITRKFGIFASGGYGWTRTYKGSHAFNDKGVFEVGMVLF</sequence>
<reference evidence="2" key="1">
    <citation type="journal article" date="2021" name="PeerJ">
        <title>Extensive microbial diversity within the chicken gut microbiome revealed by metagenomics and culture.</title>
        <authorList>
            <person name="Gilroy R."/>
            <person name="Ravi A."/>
            <person name="Getino M."/>
            <person name="Pursley I."/>
            <person name="Horton D.L."/>
            <person name="Alikhan N.F."/>
            <person name="Baker D."/>
            <person name="Gharbi K."/>
            <person name="Hall N."/>
            <person name="Watson M."/>
            <person name="Adriaenssens E.M."/>
            <person name="Foster-Nyarko E."/>
            <person name="Jarju S."/>
            <person name="Secka A."/>
            <person name="Antonio M."/>
            <person name="Oren A."/>
            <person name="Chaudhuri R.R."/>
            <person name="La Ragione R."/>
            <person name="Hildebrand F."/>
            <person name="Pallen M.J."/>
        </authorList>
    </citation>
    <scope>NUCLEOTIDE SEQUENCE</scope>
    <source>
        <strain evidence="2">8470</strain>
    </source>
</reference>
<protein>
    <recommendedName>
        <fullName evidence="4">Porin</fullName>
    </recommendedName>
</protein>
<evidence type="ECO:0000256" key="1">
    <source>
        <dbReference type="SAM" id="SignalP"/>
    </source>
</evidence>
<evidence type="ECO:0000313" key="3">
    <source>
        <dbReference type="Proteomes" id="UP000784286"/>
    </source>
</evidence>
<dbReference type="Proteomes" id="UP000784286">
    <property type="component" value="Unassembled WGS sequence"/>
</dbReference>
<dbReference type="EMBL" id="JAHLFJ010000003">
    <property type="protein sequence ID" value="MBU3854980.1"/>
    <property type="molecule type" value="Genomic_DNA"/>
</dbReference>
<evidence type="ECO:0000313" key="2">
    <source>
        <dbReference type="EMBL" id="MBU3854980.1"/>
    </source>
</evidence>
<keyword evidence="1" id="KW-0732">Signal</keyword>